<evidence type="ECO:0000313" key="5">
    <source>
        <dbReference type="EMBL" id="KAG2423057.1"/>
    </source>
</evidence>
<proteinExistence type="predicted"/>
<dbReference type="InterPro" id="IPR036770">
    <property type="entry name" value="Ankyrin_rpt-contain_sf"/>
</dbReference>
<protein>
    <submittedName>
        <fullName evidence="5">Uncharacterized protein</fullName>
    </submittedName>
</protein>
<feature type="region of interest" description="Disordered" evidence="4">
    <location>
        <begin position="366"/>
        <end position="389"/>
    </location>
</feature>
<accession>A0A835VN80</accession>
<evidence type="ECO:0000256" key="4">
    <source>
        <dbReference type="SAM" id="MobiDB-lite"/>
    </source>
</evidence>
<feature type="compositionally biased region" description="Pro residues" evidence="4">
    <location>
        <begin position="228"/>
        <end position="246"/>
    </location>
</feature>
<name>A0A835VN80_CHLIN</name>
<feature type="region of interest" description="Disordered" evidence="4">
    <location>
        <begin position="550"/>
        <end position="577"/>
    </location>
</feature>
<evidence type="ECO:0000256" key="3">
    <source>
        <dbReference type="PROSITE-ProRule" id="PRU00023"/>
    </source>
</evidence>
<feature type="repeat" description="ANK" evidence="3">
    <location>
        <begin position="298"/>
        <end position="330"/>
    </location>
</feature>
<dbReference type="Proteomes" id="UP000650467">
    <property type="component" value="Unassembled WGS sequence"/>
</dbReference>
<feature type="compositionally biased region" description="Low complexity" evidence="4">
    <location>
        <begin position="599"/>
        <end position="608"/>
    </location>
</feature>
<dbReference type="Gene3D" id="1.25.40.20">
    <property type="entry name" value="Ankyrin repeat-containing domain"/>
    <property type="match status" value="2"/>
</dbReference>
<feature type="compositionally biased region" description="Low complexity" evidence="4">
    <location>
        <begin position="15"/>
        <end position="26"/>
    </location>
</feature>
<comment type="caution">
    <text evidence="5">The sequence shown here is derived from an EMBL/GenBank/DDBJ whole genome shotgun (WGS) entry which is preliminary data.</text>
</comment>
<organism evidence="5 6">
    <name type="scientific">Chlamydomonas incerta</name>
    <dbReference type="NCBI Taxonomy" id="51695"/>
    <lineage>
        <taxon>Eukaryota</taxon>
        <taxon>Viridiplantae</taxon>
        <taxon>Chlorophyta</taxon>
        <taxon>core chlorophytes</taxon>
        <taxon>Chlorophyceae</taxon>
        <taxon>CS clade</taxon>
        <taxon>Chlamydomonadales</taxon>
        <taxon>Chlamydomonadaceae</taxon>
        <taxon>Chlamydomonas</taxon>
    </lineage>
</organism>
<dbReference type="PANTHER" id="PTHR24189">
    <property type="entry name" value="MYOTROPHIN"/>
    <property type="match status" value="1"/>
</dbReference>
<evidence type="ECO:0000256" key="2">
    <source>
        <dbReference type="ARBA" id="ARBA00023043"/>
    </source>
</evidence>
<dbReference type="GO" id="GO:0005634">
    <property type="term" value="C:nucleus"/>
    <property type="evidence" value="ECO:0007669"/>
    <property type="project" value="TreeGrafter"/>
</dbReference>
<keyword evidence="2 3" id="KW-0040">ANK repeat</keyword>
<dbReference type="PROSITE" id="PS50088">
    <property type="entry name" value="ANK_REPEAT"/>
    <property type="match status" value="1"/>
</dbReference>
<dbReference type="InterPro" id="IPR002110">
    <property type="entry name" value="Ankyrin_rpt"/>
</dbReference>
<dbReference type="GO" id="GO:0005737">
    <property type="term" value="C:cytoplasm"/>
    <property type="evidence" value="ECO:0007669"/>
    <property type="project" value="TreeGrafter"/>
</dbReference>
<evidence type="ECO:0000256" key="1">
    <source>
        <dbReference type="ARBA" id="ARBA00022737"/>
    </source>
</evidence>
<gene>
    <name evidence="5" type="ORF">HXX76_015573</name>
</gene>
<dbReference type="OrthoDB" id="10607052at2759"/>
<keyword evidence="1" id="KW-0677">Repeat</keyword>
<feature type="compositionally biased region" description="Polar residues" evidence="4">
    <location>
        <begin position="1"/>
        <end position="10"/>
    </location>
</feature>
<dbReference type="AlphaFoldDB" id="A0A835VN80"/>
<evidence type="ECO:0000313" key="6">
    <source>
        <dbReference type="Proteomes" id="UP000650467"/>
    </source>
</evidence>
<keyword evidence="6" id="KW-1185">Reference proteome</keyword>
<feature type="region of interest" description="Disordered" evidence="4">
    <location>
        <begin position="599"/>
        <end position="628"/>
    </location>
</feature>
<feature type="compositionally biased region" description="Gly residues" evidence="4">
    <location>
        <begin position="609"/>
        <end position="628"/>
    </location>
</feature>
<dbReference type="InterPro" id="IPR050745">
    <property type="entry name" value="Multifunctional_regulatory"/>
</dbReference>
<dbReference type="PANTHER" id="PTHR24189:SF50">
    <property type="entry name" value="ANKYRIN REPEAT AND SOCS BOX PROTEIN 2"/>
    <property type="match status" value="1"/>
</dbReference>
<dbReference type="EMBL" id="JAEHOC010000087">
    <property type="protein sequence ID" value="KAG2423057.1"/>
    <property type="molecule type" value="Genomic_DNA"/>
</dbReference>
<feature type="region of interest" description="Disordered" evidence="4">
    <location>
        <begin position="1"/>
        <end position="26"/>
    </location>
</feature>
<feature type="region of interest" description="Disordered" evidence="4">
    <location>
        <begin position="225"/>
        <end position="251"/>
    </location>
</feature>
<reference evidence="5" key="1">
    <citation type="journal article" date="2020" name="bioRxiv">
        <title>Comparative genomics of Chlamydomonas.</title>
        <authorList>
            <person name="Craig R.J."/>
            <person name="Hasan A.R."/>
            <person name="Ness R.W."/>
            <person name="Keightley P.D."/>
        </authorList>
    </citation>
    <scope>NUCLEOTIDE SEQUENCE</scope>
    <source>
        <strain evidence="5">SAG 7.73</strain>
    </source>
</reference>
<dbReference type="SUPFAM" id="SSF48403">
    <property type="entry name" value="Ankyrin repeat"/>
    <property type="match status" value="1"/>
</dbReference>
<sequence length="781" mass="76979">MGPSGESTVSDALAPSTSPDPSESTSLLTLPAHLLQQVLVLAGPGAEGAVRACRTLRDAFRSALRCPPLMAALIGGRCRHHPAGVVWAYRPQVRAALVGHRLPVPAHWSDPVPEPPPSGAADSAQLALLQALVAQEGVTFLRSPSSLLAACTRARHLLTLSWLTSVPAAGGPCAHALAAISPRAHGGEALLAAVAECRCPHLAACLLEAGVSARANDNEALIAACRPGPSPGPGPAPAPGPGPGPDWGPAKELVLGGATAGCVSGADGVGDEQQDPDADAQLSLVRLLLEHGADPRARGSLALTEAVRSGNLALAALLLQAGANPLGADSRALREAAAAPRPRPDLVQLLLAAGARADALGGAALAAVCSPPPPPPPPPPSAQGGDPGQAAAEGLVCEAGIGTEGEAAHPCGAATVGQRCRCPELRVRLQLAELLLAAGAQPTATAVTHAARWEGSRGLPLVRLLLAARAERVGAAGVSWLLADGAALQAACRSGCVELVRELLGAGAAAGSGALKAAVEGGAAARTAAIEAATAAISLAALRGGPYRVTLPDTGDSDEEAEGEEGPGAGGQGVDGAKAAERAEFEALLARVAAAAAGGEPGEVPGAAGSRGTGEGGQSEAGMGGGAGTASAAASAAGACAAGASGPRAHDAVVELLLAAGADPMAEYGQVFLAAVRAGRWRMVGAMCCVPARPQLQGVAVEVEAAAAPGDGGLPRPRPRLQVQVGMCNGLPLVDAARLGWRRVVALLLAAGAGVEPEVRQRAAAEAGGYGHGRVQQLLLG</sequence>
<feature type="compositionally biased region" description="Pro residues" evidence="4">
    <location>
        <begin position="370"/>
        <end position="381"/>
    </location>
</feature>
<feature type="compositionally biased region" description="Acidic residues" evidence="4">
    <location>
        <begin position="555"/>
        <end position="565"/>
    </location>
</feature>